<dbReference type="SUPFAM" id="SSF55821">
    <property type="entry name" value="YrdC/RibB"/>
    <property type="match status" value="1"/>
</dbReference>
<dbReference type="InterPro" id="IPR017945">
    <property type="entry name" value="DHBP_synth_RibB-like_a/b_dom"/>
</dbReference>
<evidence type="ECO:0000256" key="7">
    <source>
        <dbReference type="ARBA" id="ARBA00022840"/>
    </source>
</evidence>
<keyword evidence="4 9" id="KW-0819">tRNA processing</keyword>
<keyword evidence="3 9" id="KW-0808">Transferase</keyword>
<sequence>MGEDVSAPFAGTLCDLQSVVRALRQGGVIAYPTEAVWGLGCDPFNQAAVVRLLDIKQRPVAKGLILIAGALAQLDGLVDWSALAAERCVEVRASWPGPHTWVVPATAAVPRVITGDHDSVAVRVSAHPTVVALCAAWGGVLVSTSANLAGRPPATCIDQLDPALLARIDGVLTGDVGGRATPSTIRDARTGAILRA</sequence>
<protein>
    <recommendedName>
        <fullName evidence="9">Threonylcarbamoyl-AMP synthase</fullName>
        <shortName evidence="9">TC-AMP synthase</shortName>
        <ecNumber evidence="9">2.7.7.87</ecNumber>
    </recommendedName>
    <alternativeName>
        <fullName evidence="9">L-threonylcarbamoyladenylate synthase</fullName>
    </alternativeName>
    <alternativeName>
        <fullName evidence="9">t(6)A37 threonylcarbamoyladenosine biosynthesis protein TsaC</fullName>
    </alternativeName>
    <alternativeName>
        <fullName evidence="9">tRNA threonylcarbamoyladenosine biosynthesis protein TsaC</fullName>
    </alternativeName>
</protein>
<dbReference type="Pfam" id="PF01300">
    <property type="entry name" value="Sua5_yciO_yrdC"/>
    <property type="match status" value="1"/>
</dbReference>
<dbReference type="PANTHER" id="PTHR17490:SF18">
    <property type="entry name" value="THREONYLCARBAMOYL-AMP SYNTHASE"/>
    <property type="match status" value="1"/>
</dbReference>
<evidence type="ECO:0000259" key="10">
    <source>
        <dbReference type="PROSITE" id="PS51163"/>
    </source>
</evidence>
<dbReference type="InterPro" id="IPR023535">
    <property type="entry name" value="TC-AMP_synthase"/>
</dbReference>
<dbReference type="EC" id="2.7.7.87" evidence="9"/>
<evidence type="ECO:0000256" key="2">
    <source>
        <dbReference type="ARBA" id="ARBA00022490"/>
    </source>
</evidence>
<dbReference type="InterPro" id="IPR050156">
    <property type="entry name" value="TC-AMP_synthase_SUA5"/>
</dbReference>
<dbReference type="EMBL" id="CP063657">
    <property type="protein sequence ID" value="QOW22241.1"/>
    <property type="molecule type" value="Genomic_DNA"/>
</dbReference>
<accession>A0A7S6UL19</accession>
<evidence type="ECO:0000256" key="6">
    <source>
        <dbReference type="ARBA" id="ARBA00022741"/>
    </source>
</evidence>
<evidence type="ECO:0000256" key="3">
    <source>
        <dbReference type="ARBA" id="ARBA00022679"/>
    </source>
</evidence>
<organism evidence="11 12">
    <name type="scientific">Novilysobacter avium</name>
    <dbReference type="NCBI Taxonomy" id="2781023"/>
    <lineage>
        <taxon>Bacteria</taxon>
        <taxon>Pseudomonadati</taxon>
        <taxon>Pseudomonadota</taxon>
        <taxon>Gammaproteobacteria</taxon>
        <taxon>Lysobacterales</taxon>
        <taxon>Lysobacteraceae</taxon>
        <taxon>Novilysobacter</taxon>
    </lineage>
</organism>
<gene>
    <name evidence="9" type="primary">tsaC</name>
    <name evidence="11" type="ORF">INQ42_01050</name>
</gene>
<keyword evidence="5 9" id="KW-0548">Nucleotidyltransferase</keyword>
<keyword evidence="12" id="KW-1185">Reference proteome</keyword>
<keyword evidence="2 9" id="KW-0963">Cytoplasm</keyword>
<comment type="similarity">
    <text evidence="9">Belongs to the SUA5 family. TsaC subfamily.</text>
</comment>
<dbReference type="InterPro" id="IPR006070">
    <property type="entry name" value="Sua5-like_dom"/>
</dbReference>
<proteinExistence type="inferred from homology"/>
<dbReference type="HAMAP" id="MF_01852">
    <property type="entry name" value="TsaC"/>
    <property type="match status" value="1"/>
</dbReference>
<evidence type="ECO:0000256" key="1">
    <source>
        <dbReference type="ARBA" id="ARBA00004496"/>
    </source>
</evidence>
<feature type="domain" description="YrdC-like" evidence="10">
    <location>
        <begin position="13"/>
        <end position="196"/>
    </location>
</feature>
<comment type="subcellular location">
    <subcellularLocation>
        <location evidence="1 9">Cytoplasm</location>
    </subcellularLocation>
</comment>
<dbReference type="PANTHER" id="PTHR17490">
    <property type="entry name" value="SUA5"/>
    <property type="match status" value="1"/>
</dbReference>
<dbReference type="Gene3D" id="3.90.870.10">
    <property type="entry name" value="DHBP synthase"/>
    <property type="match status" value="1"/>
</dbReference>
<comment type="function">
    <text evidence="9">Required for the formation of a threonylcarbamoyl group on adenosine at position 37 (t(6)A37) in tRNAs that read codons beginning with adenine. Catalyzes the conversion of L-threonine, HCO(3)(-)/CO(2) and ATP to give threonylcarbamoyl-AMP (TC-AMP) as the acyladenylate intermediate, with the release of diphosphate.</text>
</comment>
<evidence type="ECO:0000256" key="8">
    <source>
        <dbReference type="ARBA" id="ARBA00048366"/>
    </source>
</evidence>
<dbReference type="Proteomes" id="UP000593932">
    <property type="component" value="Chromosome"/>
</dbReference>
<keyword evidence="6 9" id="KW-0547">Nucleotide-binding</keyword>
<evidence type="ECO:0000256" key="4">
    <source>
        <dbReference type="ARBA" id="ARBA00022694"/>
    </source>
</evidence>
<evidence type="ECO:0000256" key="9">
    <source>
        <dbReference type="HAMAP-Rule" id="MF_01852"/>
    </source>
</evidence>
<name>A0A7S6UL19_9GAMM</name>
<evidence type="ECO:0000313" key="12">
    <source>
        <dbReference type="Proteomes" id="UP000593932"/>
    </source>
</evidence>
<dbReference type="NCBIfam" id="TIGR00057">
    <property type="entry name" value="L-threonylcarbamoyladenylate synthase"/>
    <property type="match status" value="1"/>
</dbReference>
<dbReference type="PROSITE" id="PS51163">
    <property type="entry name" value="YRDC"/>
    <property type="match status" value="1"/>
</dbReference>
<evidence type="ECO:0000313" key="11">
    <source>
        <dbReference type="EMBL" id="QOW22241.1"/>
    </source>
</evidence>
<comment type="catalytic activity">
    <reaction evidence="8 9">
        <text>L-threonine + hydrogencarbonate + ATP = L-threonylcarbamoyladenylate + diphosphate + H2O</text>
        <dbReference type="Rhea" id="RHEA:36407"/>
        <dbReference type="ChEBI" id="CHEBI:15377"/>
        <dbReference type="ChEBI" id="CHEBI:17544"/>
        <dbReference type="ChEBI" id="CHEBI:30616"/>
        <dbReference type="ChEBI" id="CHEBI:33019"/>
        <dbReference type="ChEBI" id="CHEBI:57926"/>
        <dbReference type="ChEBI" id="CHEBI:73682"/>
        <dbReference type="EC" id="2.7.7.87"/>
    </reaction>
</comment>
<keyword evidence="7 9" id="KW-0067">ATP-binding</keyword>
<evidence type="ECO:0000256" key="5">
    <source>
        <dbReference type="ARBA" id="ARBA00022695"/>
    </source>
</evidence>
<reference evidence="11 12" key="1">
    <citation type="submission" date="2020-10" db="EMBL/GenBank/DDBJ databases">
        <title>complete genome sequencing of Lysobacter sp. H23M41.</title>
        <authorList>
            <person name="Bae J.-W."/>
            <person name="Lee S.-Y."/>
        </authorList>
    </citation>
    <scope>NUCLEOTIDE SEQUENCE [LARGE SCALE GENOMIC DNA]</scope>
    <source>
        <strain evidence="11 12">H23M41</strain>
    </source>
</reference>